<dbReference type="InterPro" id="IPR016181">
    <property type="entry name" value="Acyl_CoA_acyltransferase"/>
</dbReference>
<evidence type="ECO:0000313" key="3">
    <source>
        <dbReference type="Proteomes" id="UP001497497"/>
    </source>
</evidence>
<dbReference type="EMBL" id="CAXITT010000191">
    <property type="protein sequence ID" value="CAL1535076.1"/>
    <property type="molecule type" value="Genomic_DNA"/>
</dbReference>
<keyword evidence="3" id="KW-1185">Reference proteome</keyword>
<reference evidence="2 3" key="1">
    <citation type="submission" date="2024-04" db="EMBL/GenBank/DDBJ databases">
        <authorList>
            <consortium name="Genoscope - CEA"/>
            <person name="William W."/>
        </authorList>
    </citation>
    <scope>NUCLEOTIDE SEQUENCE [LARGE SCALE GENOMIC DNA]</scope>
</reference>
<evidence type="ECO:0000313" key="2">
    <source>
        <dbReference type="EMBL" id="CAL1535076.1"/>
    </source>
</evidence>
<feature type="domain" description="N-acetyltransferase" evidence="1">
    <location>
        <begin position="18"/>
        <end position="159"/>
    </location>
</feature>
<dbReference type="PANTHER" id="PTHR47403:SF6">
    <property type="entry name" value="N-ACETYLTRANSFERASE DOMAIN-CONTAINING PROTEIN"/>
    <property type="match status" value="1"/>
</dbReference>
<gene>
    <name evidence="2" type="ORF">GSLYS_00009036001</name>
</gene>
<comment type="caution">
    <text evidence="2">The sequence shown here is derived from an EMBL/GenBank/DDBJ whole genome shotgun (WGS) entry which is preliminary data.</text>
</comment>
<sequence>ASNLSARHDGAKSKLKNLVLRRARADDMKFLLELGEVYKGRDHFNLQLHGHLNNWMCYPVVAEIDGLVVGFEVSEIIDGGRGVMKRSARVAPSHRKMGLLHIMDFHLDDWARATLPGLKHELMSVVDKTYEKVAKEFTHLGYSLAWRQDVRVLLFDTKDFKGVDEKQETPYTVSPLTHEDLRHLFQCSAVVDKLFPNKLLLLYGVGCGALAENIFYMKTPGRDVFGSSATPAMSETPTNYWYQRNFTDDMITTADMLTFAYNYTGDLGLIYIIDIYAAEGCPERALREHIRYHLRTICRLNRGGGLFGLGVNQHVTVEHVLAILKEHGIETPLPNSEIANVLVKRDVGSA</sequence>
<dbReference type="PROSITE" id="PS51186">
    <property type="entry name" value="GNAT"/>
    <property type="match status" value="1"/>
</dbReference>
<name>A0AAV2HRZ6_LYMST</name>
<protein>
    <recommendedName>
        <fullName evidence="1">N-acetyltransferase domain-containing protein</fullName>
    </recommendedName>
</protein>
<dbReference type="GO" id="GO:0016747">
    <property type="term" value="F:acyltransferase activity, transferring groups other than amino-acyl groups"/>
    <property type="evidence" value="ECO:0007669"/>
    <property type="project" value="InterPro"/>
</dbReference>
<accession>A0AAV2HRZ6</accession>
<dbReference type="SUPFAM" id="SSF55729">
    <property type="entry name" value="Acyl-CoA N-acyltransferases (Nat)"/>
    <property type="match status" value="1"/>
</dbReference>
<dbReference type="InterPro" id="IPR000182">
    <property type="entry name" value="GNAT_dom"/>
</dbReference>
<dbReference type="AlphaFoldDB" id="A0AAV2HRZ6"/>
<dbReference type="Gene3D" id="3.40.630.30">
    <property type="match status" value="1"/>
</dbReference>
<feature type="non-terminal residue" evidence="2">
    <location>
        <position position="1"/>
    </location>
</feature>
<organism evidence="2 3">
    <name type="scientific">Lymnaea stagnalis</name>
    <name type="common">Great pond snail</name>
    <name type="synonym">Helix stagnalis</name>
    <dbReference type="NCBI Taxonomy" id="6523"/>
    <lineage>
        <taxon>Eukaryota</taxon>
        <taxon>Metazoa</taxon>
        <taxon>Spiralia</taxon>
        <taxon>Lophotrochozoa</taxon>
        <taxon>Mollusca</taxon>
        <taxon>Gastropoda</taxon>
        <taxon>Heterobranchia</taxon>
        <taxon>Euthyneura</taxon>
        <taxon>Panpulmonata</taxon>
        <taxon>Hygrophila</taxon>
        <taxon>Lymnaeoidea</taxon>
        <taxon>Lymnaeidae</taxon>
        <taxon>Lymnaea</taxon>
    </lineage>
</organism>
<proteinExistence type="predicted"/>
<evidence type="ECO:0000259" key="1">
    <source>
        <dbReference type="PROSITE" id="PS51186"/>
    </source>
</evidence>
<dbReference type="Proteomes" id="UP001497497">
    <property type="component" value="Unassembled WGS sequence"/>
</dbReference>
<dbReference type="PANTHER" id="PTHR47403">
    <property type="entry name" value="LOC100145250 PROTEIN"/>
    <property type="match status" value="1"/>
</dbReference>